<proteinExistence type="predicted"/>
<name>A0A975AIS3_9GAMM</name>
<evidence type="ECO:0000313" key="2">
    <source>
        <dbReference type="Proteomes" id="UP000663281"/>
    </source>
</evidence>
<dbReference type="Proteomes" id="UP000663281">
    <property type="component" value="Chromosome"/>
</dbReference>
<organism evidence="1 2">
    <name type="scientific">Shewanella cyperi</name>
    <dbReference type="NCBI Taxonomy" id="2814292"/>
    <lineage>
        <taxon>Bacteria</taxon>
        <taxon>Pseudomonadati</taxon>
        <taxon>Pseudomonadota</taxon>
        <taxon>Gammaproteobacteria</taxon>
        <taxon>Alteromonadales</taxon>
        <taxon>Shewanellaceae</taxon>
        <taxon>Shewanella</taxon>
    </lineage>
</organism>
<reference evidence="1 2" key="1">
    <citation type="submission" date="2021-03" db="EMBL/GenBank/DDBJ databases">
        <title>Novel species identification of genus Shewanella.</title>
        <authorList>
            <person name="Liu G."/>
            <person name="Zhang Q."/>
        </authorList>
    </citation>
    <scope>NUCLEOTIDE SEQUENCE [LARGE SCALE GENOMIC DNA]</scope>
    <source>
        <strain evidence="1 2">FJAT-53726</strain>
    </source>
</reference>
<protein>
    <submittedName>
        <fullName evidence="1">Uncharacterized protein</fullName>
    </submittedName>
</protein>
<dbReference type="EMBL" id="CP071504">
    <property type="protein sequence ID" value="QSX28542.1"/>
    <property type="molecule type" value="Genomic_DNA"/>
</dbReference>
<gene>
    <name evidence="1" type="ORF">JYB88_09515</name>
</gene>
<sequence length="221" mass="26083">MDIVCFLKERTKFIKYYYENGILPFEHTKQLIENGLAPYEPPYSEDSEPPFLSEWLDADTAFDTVGHTALTMLSSSVQLYLKEWIRQIEQWSRVEITVNFKKNNGLRQYSEIFDKLGFSVRPCPANVDLIEQILLVRNRIQHPEQLTSLNIEHSQNDLKKYPKPFFARESEYSYFSNNDNVDSWLIQPSVTVTKEMVIEAISQVEIFCTWLDNEYWKCRDA</sequence>
<keyword evidence="2" id="KW-1185">Reference proteome</keyword>
<dbReference type="KEGG" id="scyp:JYB88_09515"/>
<dbReference type="RefSeq" id="WP_207323956.1">
    <property type="nucleotide sequence ID" value="NZ_CP071504.1"/>
</dbReference>
<dbReference type="AlphaFoldDB" id="A0A975AIS3"/>
<evidence type="ECO:0000313" key="1">
    <source>
        <dbReference type="EMBL" id="QSX28542.1"/>
    </source>
</evidence>
<accession>A0A975AIS3</accession>